<name>A0AAP2DKW4_9BACT</name>
<proteinExistence type="predicted"/>
<keyword evidence="2" id="KW-1185">Reference proteome</keyword>
<accession>A0AAP2DKW4</accession>
<dbReference type="InterPro" id="IPR052399">
    <property type="entry name" value="Phage_Baseplate_Assmbl_Protein"/>
</dbReference>
<dbReference type="PANTHER" id="PTHR37829:SF3">
    <property type="entry name" value="PROTEIN JAYE-RELATED"/>
    <property type="match status" value="1"/>
</dbReference>
<protein>
    <submittedName>
        <fullName evidence="1">Baseplate J/gp47 family protein</fullName>
    </submittedName>
</protein>
<dbReference type="RefSeq" id="WP_254164231.1">
    <property type="nucleotide sequence ID" value="NZ_JAHESF010000014.1"/>
</dbReference>
<comment type="caution">
    <text evidence="1">The sequence shown here is derived from an EMBL/GenBank/DDBJ whole genome shotgun (WGS) entry which is preliminary data.</text>
</comment>
<dbReference type="EMBL" id="JAHESF010000014">
    <property type="protein sequence ID" value="MBT1698253.1"/>
    <property type="molecule type" value="Genomic_DNA"/>
</dbReference>
<reference evidence="1 2" key="1">
    <citation type="submission" date="2021-05" db="EMBL/GenBank/DDBJ databases">
        <title>A Polyphasic approach of four new species of the genus Ohtaekwangia: Ohtaekwangia histidinii sp. nov., Ohtaekwangia cretensis sp. nov., Ohtaekwangia indiensis sp. nov., Ohtaekwangia reichenbachii sp. nov. from diverse environment.</title>
        <authorList>
            <person name="Octaviana S."/>
        </authorList>
    </citation>
    <scope>NUCLEOTIDE SEQUENCE [LARGE SCALE GENOMIC DNA]</scope>
    <source>
        <strain evidence="1 2">PWU4</strain>
    </source>
</reference>
<gene>
    <name evidence="1" type="ORF">KK083_15275</name>
</gene>
<dbReference type="PANTHER" id="PTHR37829">
    <property type="entry name" value="PHAGE-LIKE ELEMENT PBSX PROTEIN XKDT"/>
    <property type="match status" value="1"/>
</dbReference>
<dbReference type="AlphaFoldDB" id="A0AAP2DKW4"/>
<evidence type="ECO:0000313" key="1">
    <source>
        <dbReference type="EMBL" id="MBT1698253.1"/>
    </source>
</evidence>
<evidence type="ECO:0000313" key="2">
    <source>
        <dbReference type="Proteomes" id="UP001319200"/>
    </source>
</evidence>
<sequence>MITIPTVKQLYEDIIADLESEYGESIPSFGKVFLRGLAAVQAMKLKLYYLSHANLQKNIFVDTADPESAGGTLERFGRIKLGRNPFPARAGQYEIQVTGTPGSVINALTTFKSDDTSNSPGKLYILDSPFTLVTNPDTCNVRALEAGLDSQLDIGDTLTATAPIAGVNRSAEVVSEVVEPFSAETTEDYRQASIDAYQLEPQGGAPSDFRLWAKDAQGVKQAYPYAKPGVTAEINLYIEATTADSTDGKGTPSAGLLADVKEVVEFDPDTTKSLDERGRRPIGIFQVHYLPITPLNVDINVSGFVGITPSILAQIENALELAISNIRPFIAGADITENKNDILAINKVISIILEARPGSVFGTVALNVGGSPASTYLFTDGEIPFLNSVTIP</sequence>
<organism evidence="1 2">
    <name type="scientific">Chryseosolibacter histidini</name>
    <dbReference type="NCBI Taxonomy" id="2782349"/>
    <lineage>
        <taxon>Bacteria</taxon>
        <taxon>Pseudomonadati</taxon>
        <taxon>Bacteroidota</taxon>
        <taxon>Cytophagia</taxon>
        <taxon>Cytophagales</taxon>
        <taxon>Chryseotaleaceae</taxon>
        <taxon>Chryseosolibacter</taxon>
    </lineage>
</organism>
<dbReference type="Proteomes" id="UP001319200">
    <property type="component" value="Unassembled WGS sequence"/>
</dbReference>